<keyword evidence="2" id="KW-1185">Reference proteome</keyword>
<name>A0A250IFL0_9BACT</name>
<dbReference type="OrthoDB" id="5504847at2"/>
<dbReference type="RefSeq" id="WP_095978254.1">
    <property type="nucleotide sequence ID" value="NZ_CP022163.1"/>
</dbReference>
<dbReference type="KEGG" id="mbd:MEBOL_003171"/>
<evidence type="ECO:0008006" key="3">
    <source>
        <dbReference type="Google" id="ProtNLM"/>
    </source>
</evidence>
<dbReference type="EMBL" id="CP022163">
    <property type="protein sequence ID" value="ATB29716.1"/>
    <property type="molecule type" value="Genomic_DNA"/>
</dbReference>
<evidence type="ECO:0000313" key="1">
    <source>
        <dbReference type="EMBL" id="ATB29716.1"/>
    </source>
</evidence>
<dbReference type="Gene3D" id="3.10.450.620">
    <property type="entry name" value="JHP933, nucleotidyltransferase-like core domain"/>
    <property type="match status" value="1"/>
</dbReference>
<sequence length="342" mass="37993">MTEDFLRLSAHDRREALEVAAGQSTRPFHLLEKDVWVVWALNVMFSASFGEHLVFKGGTSLSKAFDAIRRFSEDVDLTYDIRALAGDLTGQGPHPIPSTRSQEKKWSKEIKERLTAWVGDQAFHTVEAAVRAERVPAKVSINPNDDHALLIEYEPLSEVTRYASPVVLLEFGGRATGEPCDPRQVHCDAAKALPDVIFPTATPRVMRAERTFWEKATAIHVLCAGGKLRGGDRFSRHWYDLVQLDKKGYVESALGEFSLAQAVAEHKSMFFAEKAAGVAIDYFEAVNGGLRLLPEGELLVRLKEDYRKMSEDGLLLDAAEPFETLLDVCRQIAARANARGPG</sequence>
<protein>
    <recommendedName>
        <fullName evidence="3">Nucleotidyltransferase</fullName>
    </recommendedName>
</protein>
<dbReference type="InterPro" id="IPR014942">
    <property type="entry name" value="AbiEii"/>
</dbReference>
<gene>
    <name evidence="1" type="ORF">MEBOL_003171</name>
</gene>
<dbReference type="AlphaFoldDB" id="A0A250IFL0"/>
<accession>A0A250IFL0</accession>
<proteinExistence type="predicted"/>
<organism evidence="1 2">
    <name type="scientific">Melittangium boletus DSM 14713</name>
    <dbReference type="NCBI Taxonomy" id="1294270"/>
    <lineage>
        <taxon>Bacteria</taxon>
        <taxon>Pseudomonadati</taxon>
        <taxon>Myxococcota</taxon>
        <taxon>Myxococcia</taxon>
        <taxon>Myxococcales</taxon>
        <taxon>Cystobacterineae</taxon>
        <taxon>Archangiaceae</taxon>
        <taxon>Melittangium</taxon>
    </lineage>
</organism>
<reference evidence="1 2" key="1">
    <citation type="submission" date="2017-06" db="EMBL/GenBank/DDBJ databases">
        <authorList>
            <person name="Kim H.J."/>
            <person name="Triplett B.A."/>
        </authorList>
    </citation>
    <scope>NUCLEOTIDE SEQUENCE [LARGE SCALE GENOMIC DNA]</scope>
    <source>
        <strain evidence="1 2">DSM 14713</strain>
    </source>
</reference>
<dbReference type="Proteomes" id="UP000217289">
    <property type="component" value="Chromosome"/>
</dbReference>
<dbReference type="Pfam" id="PF08843">
    <property type="entry name" value="AbiEii"/>
    <property type="match status" value="1"/>
</dbReference>
<evidence type="ECO:0000313" key="2">
    <source>
        <dbReference type="Proteomes" id="UP000217289"/>
    </source>
</evidence>